<accession>A0AAE0RSP9</accession>
<keyword evidence="4 5" id="KW-0472">Membrane</keyword>
<evidence type="ECO:0000256" key="2">
    <source>
        <dbReference type="ARBA" id="ARBA00022692"/>
    </source>
</evidence>
<keyword evidence="7" id="KW-1185">Reference proteome</keyword>
<dbReference type="GO" id="GO:0016020">
    <property type="term" value="C:membrane"/>
    <property type="evidence" value="ECO:0007669"/>
    <property type="project" value="UniProtKB-SubCell"/>
</dbReference>
<dbReference type="EMBL" id="JAEAOA010002072">
    <property type="protein sequence ID" value="KAK3578932.1"/>
    <property type="molecule type" value="Genomic_DNA"/>
</dbReference>
<keyword evidence="2 5" id="KW-0812">Transmembrane</keyword>
<evidence type="ECO:0000256" key="5">
    <source>
        <dbReference type="SAM" id="Phobius"/>
    </source>
</evidence>
<dbReference type="Gene3D" id="1.20.140.150">
    <property type="match status" value="1"/>
</dbReference>
<comment type="subcellular location">
    <subcellularLocation>
        <location evidence="1">Membrane</location>
        <topology evidence="1">Multi-pass membrane protein</topology>
    </subcellularLocation>
</comment>
<evidence type="ECO:0008006" key="8">
    <source>
        <dbReference type="Google" id="ProtNLM"/>
    </source>
</evidence>
<reference evidence="6" key="1">
    <citation type="journal article" date="2021" name="Genome Biol. Evol.">
        <title>A High-Quality Reference Genome for a Parasitic Bivalve with Doubly Uniparental Inheritance (Bivalvia: Unionida).</title>
        <authorList>
            <person name="Smith C.H."/>
        </authorList>
    </citation>
    <scope>NUCLEOTIDE SEQUENCE</scope>
    <source>
        <strain evidence="6">CHS0354</strain>
    </source>
</reference>
<dbReference type="InterPro" id="IPR019372">
    <property type="entry name" value="LHFPL"/>
</dbReference>
<keyword evidence="3 5" id="KW-1133">Transmembrane helix</keyword>
<protein>
    <recommendedName>
        <fullName evidence="8">Claudin</fullName>
    </recommendedName>
</protein>
<evidence type="ECO:0000313" key="6">
    <source>
        <dbReference type="EMBL" id="KAK3578932.1"/>
    </source>
</evidence>
<feature type="transmembrane region" description="Helical" evidence="5">
    <location>
        <begin position="66"/>
        <end position="94"/>
    </location>
</feature>
<dbReference type="PANTHER" id="PTHR21284">
    <property type="entry name" value="EG:80H7.2 PROTEIN"/>
    <property type="match status" value="1"/>
</dbReference>
<gene>
    <name evidence="6" type="ORF">CHS0354_035564</name>
</gene>
<reference evidence="6" key="2">
    <citation type="journal article" date="2021" name="Genome Biol. Evol.">
        <title>Developing a high-quality reference genome for a parasitic bivalve with doubly uniparental inheritance (Bivalvia: Unionida).</title>
        <authorList>
            <person name="Smith C.H."/>
        </authorList>
    </citation>
    <scope>NUCLEOTIDE SEQUENCE</scope>
    <source>
        <strain evidence="6">CHS0354</strain>
        <tissue evidence="6">Mantle</tissue>
    </source>
</reference>
<sequence length="175" mass="18867">MHKLTIAGVICGAVSSLLCTIAIASPRWLAGDLDFAEVYIGLWTNCSKDYKTGHEKCGVKDVSPDWILATLFLEMAGLVLIFGAVLLETVHVFIPRYNHDAGKMPGLYAITSGLCITVGAIIWAAKYKGDELLAMCHLSGAFSLAIISAVMSVTAGSLFIMGWRAQPREHSYMAL</sequence>
<evidence type="ECO:0000256" key="1">
    <source>
        <dbReference type="ARBA" id="ARBA00004141"/>
    </source>
</evidence>
<name>A0AAE0RSP9_9BIVA</name>
<evidence type="ECO:0000256" key="4">
    <source>
        <dbReference type="ARBA" id="ARBA00023136"/>
    </source>
</evidence>
<reference evidence="6" key="3">
    <citation type="submission" date="2023-05" db="EMBL/GenBank/DDBJ databases">
        <authorList>
            <person name="Smith C.H."/>
        </authorList>
    </citation>
    <scope>NUCLEOTIDE SEQUENCE</scope>
    <source>
        <strain evidence="6">CHS0354</strain>
        <tissue evidence="6">Mantle</tissue>
    </source>
</reference>
<dbReference type="Proteomes" id="UP001195483">
    <property type="component" value="Unassembled WGS sequence"/>
</dbReference>
<evidence type="ECO:0000256" key="3">
    <source>
        <dbReference type="ARBA" id="ARBA00022989"/>
    </source>
</evidence>
<organism evidence="6 7">
    <name type="scientific">Potamilus streckersoni</name>
    <dbReference type="NCBI Taxonomy" id="2493646"/>
    <lineage>
        <taxon>Eukaryota</taxon>
        <taxon>Metazoa</taxon>
        <taxon>Spiralia</taxon>
        <taxon>Lophotrochozoa</taxon>
        <taxon>Mollusca</taxon>
        <taxon>Bivalvia</taxon>
        <taxon>Autobranchia</taxon>
        <taxon>Heteroconchia</taxon>
        <taxon>Palaeoheterodonta</taxon>
        <taxon>Unionida</taxon>
        <taxon>Unionoidea</taxon>
        <taxon>Unionidae</taxon>
        <taxon>Ambleminae</taxon>
        <taxon>Lampsilini</taxon>
        <taxon>Potamilus</taxon>
    </lineage>
</organism>
<dbReference type="Pfam" id="PF10242">
    <property type="entry name" value="L_HMGIC_fpl"/>
    <property type="match status" value="1"/>
</dbReference>
<feature type="transmembrane region" description="Helical" evidence="5">
    <location>
        <begin position="137"/>
        <end position="163"/>
    </location>
</feature>
<proteinExistence type="predicted"/>
<dbReference type="AlphaFoldDB" id="A0AAE0RSP9"/>
<dbReference type="PANTHER" id="PTHR21284:SF12">
    <property type="entry name" value="EG:80H7.2 PROTEIN"/>
    <property type="match status" value="1"/>
</dbReference>
<feature type="transmembrane region" description="Helical" evidence="5">
    <location>
        <begin position="106"/>
        <end position="125"/>
    </location>
</feature>
<comment type="caution">
    <text evidence="6">The sequence shown here is derived from an EMBL/GenBank/DDBJ whole genome shotgun (WGS) entry which is preliminary data.</text>
</comment>
<evidence type="ECO:0000313" key="7">
    <source>
        <dbReference type="Proteomes" id="UP001195483"/>
    </source>
</evidence>